<dbReference type="Pfam" id="PF10544">
    <property type="entry name" value="T5orf172"/>
    <property type="match status" value="1"/>
</dbReference>
<dbReference type="InterPro" id="IPR018306">
    <property type="entry name" value="Phage_T5_Orf172_DNA-bd"/>
</dbReference>
<sequence>MKRPSFQFYPGDWRRDSALQSCSIAARGLWVELMCVMHDCEPYGHLVIGGKAMQPAQLARLVGLSGKECGTLLAELEEAGVLSRSESGVIYSRRMVRDEATRNARAEGGKAGASHGVKGKDYGSLGGRGGQFDGPGLLYAARRVSGGPIKIGVTRHLKQRMSSLRSKVGEEISLLWSAQVSDMQAAEAYLLKQFEGSRDGEWIDAEWGAVRDAITEGPHPPFEPPIEPPPSSSSSSASADSSLRSESGAVQAREPAPGGPSDRPTGAVALAIEARRRGVDTNGSDPRLLALAEQGVTVDALGAACDEAVRQHPGERVGIGLVAAILTRWAGQARRIAAVGAAPPRDAKQAALERRNAEVAARWRPPELMEVGNAD</sequence>
<evidence type="ECO:0000313" key="4">
    <source>
        <dbReference type="Proteomes" id="UP000532440"/>
    </source>
</evidence>
<proteinExistence type="predicted"/>
<accession>A0A7W8HG07</accession>
<comment type="caution">
    <text evidence="3">The sequence shown here is derived from an EMBL/GenBank/DDBJ whole genome shotgun (WGS) entry which is preliminary data.</text>
</comment>
<dbReference type="AlphaFoldDB" id="A0A7W8HG07"/>
<dbReference type="SMART" id="SM00974">
    <property type="entry name" value="T5orf172"/>
    <property type="match status" value="1"/>
</dbReference>
<gene>
    <name evidence="3" type="ORF">HNQ70_001361</name>
</gene>
<evidence type="ECO:0000259" key="2">
    <source>
        <dbReference type="SMART" id="SM00974"/>
    </source>
</evidence>
<keyword evidence="4" id="KW-1185">Reference proteome</keyword>
<reference evidence="3 4" key="1">
    <citation type="submission" date="2020-08" db="EMBL/GenBank/DDBJ databases">
        <title>Genomic Encyclopedia of Type Strains, Phase IV (KMG-IV): sequencing the most valuable type-strain genomes for metagenomic binning, comparative biology and taxonomic classification.</title>
        <authorList>
            <person name="Goeker M."/>
        </authorList>
    </citation>
    <scope>NUCLEOTIDE SEQUENCE [LARGE SCALE GENOMIC DNA]</scope>
    <source>
        <strain evidence="3 4">DSM 29781</strain>
    </source>
</reference>
<evidence type="ECO:0000313" key="3">
    <source>
        <dbReference type="EMBL" id="MBB5271351.1"/>
    </source>
</evidence>
<feature type="compositionally biased region" description="Pro residues" evidence="1">
    <location>
        <begin position="218"/>
        <end position="231"/>
    </location>
</feature>
<dbReference type="Proteomes" id="UP000532440">
    <property type="component" value="Unassembled WGS sequence"/>
</dbReference>
<name>A0A7W8HG07_9BURK</name>
<feature type="region of interest" description="Disordered" evidence="1">
    <location>
        <begin position="214"/>
        <end position="265"/>
    </location>
</feature>
<protein>
    <submittedName>
        <fullName evidence="3">DNA-binding Lrp family transcriptional regulator</fullName>
    </submittedName>
</protein>
<feature type="compositionally biased region" description="Low complexity" evidence="1">
    <location>
        <begin position="232"/>
        <end position="249"/>
    </location>
</feature>
<organism evidence="3 4">
    <name type="scientific">Quisquiliibacterium transsilvanicum</name>
    <dbReference type="NCBI Taxonomy" id="1549638"/>
    <lineage>
        <taxon>Bacteria</taxon>
        <taxon>Pseudomonadati</taxon>
        <taxon>Pseudomonadota</taxon>
        <taxon>Betaproteobacteria</taxon>
        <taxon>Burkholderiales</taxon>
        <taxon>Burkholderiaceae</taxon>
        <taxon>Quisquiliibacterium</taxon>
    </lineage>
</organism>
<dbReference type="EMBL" id="JACHGB010000003">
    <property type="protein sequence ID" value="MBB5271351.1"/>
    <property type="molecule type" value="Genomic_DNA"/>
</dbReference>
<dbReference type="GO" id="GO:0003677">
    <property type="term" value="F:DNA binding"/>
    <property type="evidence" value="ECO:0007669"/>
    <property type="project" value="UniProtKB-KW"/>
</dbReference>
<evidence type="ECO:0000256" key="1">
    <source>
        <dbReference type="SAM" id="MobiDB-lite"/>
    </source>
</evidence>
<feature type="domain" description="Bacteriophage T5 Orf172 DNA-binding" evidence="2">
    <location>
        <begin position="143"/>
        <end position="217"/>
    </location>
</feature>
<dbReference type="RefSeq" id="WP_183965651.1">
    <property type="nucleotide sequence ID" value="NZ_BAABEW010000001.1"/>
</dbReference>
<keyword evidence="3" id="KW-0238">DNA-binding</keyword>